<accession>A0A9D3Q2E2</accession>
<dbReference type="PANTHER" id="PTHR45686:SF10">
    <property type="entry name" value="ADP-RIBOSYLATION FACTOR GTPASE-ACTIVATING PROTEIN 2"/>
    <property type="match status" value="1"/>
</dbReference>
<evidence type="ECO:0008006" key="8">
    <source>
        <dbReference type="Google" id="ProtNLM"/>
    </source>
</evidence>
<evidence type="ECO:0000256" key="1">
    <source>
        <dbReference type="ARBA" id="ARBA00004496"/>
    </source>
</evidence>
<evidence type="ECO:0000256" key="5">
    <source>
        <dbReference type="SAM" id="Coils"/>
    </source>
</evidence>
<dbReference type="GO" id="GO:0005096">
    <property type="term" value="F:GTPase activator activity"/>
    <property type="evidence" value="ECO:0007669"/>
    <property type="project" value="TreeGrafter"/>
</dbReference>
<evidence type="ECO:0000313" key="7">
    <source>
        <dbReference type="Proteomes" id="UP001046870"/>
    </source>
</evidence>
<dbReference type="AlphaFoldDB" id="A0A9D3Q2E2"/>
<dbReference type="OrthoDB" id="983479at2759"/>
<keyword evidence="4" id="KW-0862">Zinc</keyword>
<evidence type="ECO:0000256" key="3">
    <source>
        <dbReference type="ARBA" id="ARBA00022723"/>
    </source>
</evidence>
<name>A0A9D3Q2E2_MEGAT</name>
<comment type="caution">
    <text evidence="6">The sequence shown here is derived from an EMBL/GenBank/DDBJ whole genome shotgun (WGS) entry which is preliminary data.</text>
</comment>
<keyword evidence="3" id="KW-0479">Metal-binding</keyword>
<organism evidence="6 7">
    <name type="scientific">Megalops atlanticus</name>
    <name type="common">Tarpon</name>
    <name type="synonym">Clupea gigantea</name>
    <dbReference type="NCBI Taxonomy" id="7932"/>
    <lineage>
        <taxon>Eukaryota</taxon>
        <taxon>Metazoa</taxon>
        <taxon>Chordata</taxon>
        <taxon>Craniata</taxon>
        <taxon>Vertebrata</taxon>
        <taxon>Euteleostomi</taxon>
        <taxon>Actinopterygii</taxon>
        <taxon>Neopterygii</taxon>
        <taxon>Teleostei</taxon>
        <taxon>Elopiformes</taxon>
        <taxon>Megalopidae</taxon>
        <taxon>Megalops</taxon>
    </lineage>
</organism>
<dbReference type="GO" id="GO:0046872">
    <property type="term" value="F:metal ion binding"/>
    <property type="evidence" value="ECO:0007669"/>
    <property type="project" value="UniProtKB-KW"/>
</dbReference>
<keyword evidence="2" id="KW-0963">Cytoplasm</keyword>
<gene>
    <name evidence="6" type="ORF">MATL_G00098150</name>
</gene>
<dbReference type="PANTHER" id="PTHR45686">
    <property type="entry name" value="ADP-RIBOSYLATION FACTOR GTPASE ACTIVATING PROTEIN 3, ISOFORM H-RELATED"/>
    <property type="match status" value="1"/>
</dbReference>
<comment type="subcellular location">
    <subcellularLocation>
        <location evidence="1">Cytoplasm</location>
    </subcellularLocation>
</comment>
<keyword evidence="5" id="KW-0175">Coiled coil</keyword>
<proteinExistence type="predicted"/>
<dbReference type="GO" id="GO:0048205">
    <property type="term" value="P:COPI coating of Golgi vesicle"/>
    <property type="evidence" value="ECO:0007669"/>
    <property type="project" value="TreeGrafter"/>
</dbReference>
<feature type="coiled-coil region" evidence="5">
    <location>
        <begin position="5"/>
        <end position="32"/>
    </location>
</feature>
<reference evidence="6" key="1">
    <citation type="submission" date="2021-01" db="EMBL/GenBank/DDBJ databases">
        <authorList>
            <person name="Zahm M."/>
            <person name="Roques C."/>
            <person name="Cabau C."/>
            <person name="Klopp C."/>
            <person name="Donnadieu C."/>
            <person name="Jouanno E."/>
            <person name="Lampietro C."/>
            <person name="Louis A."/>
            <person name="Herpin A."/>
            <person name="Echchiki A."/>
            <person name="Berthelot C."/>
            <person name="Parey E."/>
            <person name="Roest-Crollius H."/>
            <person name="Braasch I."/>
            <person name="Postlethwait J."/>
            <person name="Bobe J."/>
            <person name="Montfort J."/>
            <person name="Bouchez O."/>
            <person name="Begum T."/>
            <person name="Mejri S."/>
            <person name="Adams A."/>
            <person name="Chen W.-J."/>
            <person name="Guiguen Y."/>
        </authorList>
    </citation>
    <scope>NUCLEOTIDE SEQUENCE</scope>
    <source>
        <strain evidence="6">YG-15Mar2019-1</strain>
        <tissue evidence="6">Brain</tissue>
    </source>
</reference>
<dbReference type="EMBL" id="JAFDVH010000007">
    <property type="protein sequence ID" value="KAG7473653.1"/>
    <property type="molecule type" value="Genomic_DNA"/>
</dbReference>
<protein>
    <recommendedName>
        <fullName evidence="8">ADP-ribosylation factor GTPase-activating protein 2</fullName>
    </recommendedName>
</protein>
<evidence type="ECO:0000256" key="4">
    <source>
        <dbReference type="ARBA" id="ARBA00022833"/>
    </source>
</evidence>
<evidence type="ECO:0000313" key="6">
    <source>
        <dbReference type="EMBL" id="KAG7473653.1"/>
    </source>
</evidence>
<sequence length="265" mass="28840">MRLAYKELELDRKKEDKKIQNLEGKKKEQAERLGMGLGNRSAVSHSVMSQMHVIEQENPVVARVPPCTKLDLIDEPGFTSGPPKYMDNPFMSSNGFGSRWDSDSNSSFSSWALEKEETKASEVTISSIQPIGERLPSPQKLDGPAAMESSEAWQKFANAKAISSNMFFGGESNAENATGNNHTEVMLQYEIKTHLETLSGSMSISSADLFGDGSDRTTGASSFDSMLPSAPDMAQFKHGVKAVAGKMAVLANGVINTIQDRYGAY</sequence>
<evidence type="ECO:0000256" key="2">
    <source>
        <dbReference type="ARBA" id="ARBA00022490"/>
    </source>
</evidence>
<dbReference type="Proteomes" id="UP001046870">
    <property type="component" value="Chromosome 7"/>
</dbReference>
<keyword evidence="7" id="KW-1185">Reference proteome</keyword>
<dbReference type="GO" id="GO:0000139">
    <property type="term" value="C:Golgi membrane"/>
    <property type="evidence" value="ECO:0007669"/>
    <property type="project" value="GOC"/>
</dbReference>